<accession>A0A7W7DDG3</accession>
<dbReference type="SMART" id="SM00829">
    <property type="entry name" value="PKS_ER"/>
    <property type="match status" value="1"/>
</dbReference>
<dbReference type="InterPro" id="IPR036291">
    <property type="entry name" value="NAD(P)-bd_dom_sf"/>
</dbReference>
<dbReference type="Pfam" id="PF16884">
    <property type="entry name" value="ADH_N_2"/>
    <property type="match status" value="1"/>
</dbReference>
<dbReference type="PANTHER" id="PTHR43205:SF7">
    <property type="entry name" value="PROSTAGLANDIN REDUCTASE 1"/>
    <property type="match status" value="1"/>
</dbReference>
<dbReference type="InterPro" id="IPR041694">
    <property type="entry name" value="ADH_N_2"/>
</dbReference>
<dbReference type="InterPro" id="IPR045010">
    <property type="entry name" value="MDR_fam"/>
</dbReference>
<organism evidence="3 4">
    <name type="scientific">Sphaerisporangium siamense</name>
    <dbReference type="NCBI Taxonomy" id="795645"/>
    <lineage>
        <taxon>Bacteria</taxon>
        <taxon>Bacillati</taxon>
        <taxon>Actinomycetota</taxon>
        <taxon>Actinomycetes</taxon>
        <taxon>Streptosporangiales</taxon>
        <taxon>Streptosporangiaceae</taxon>
        <taxon>Sphaerisporangium</taxon>
    </lineage>
</organism>
<evidence type="ECO:0000256" key="1">
    <source>
        <dbReference type="ARBA" id="ARBA00023002"/>
    </source>
</evidence>
<dbReference type="CDD" id="cd05288">
    <property type="entry name" value="PGDH"/>
    <property type="match status" value="1"/>
</dbReference>
<dbReference type="Pfam" id="PF00107">
    <property type="entry name" value="ADH_zinc_N"/>
    <property type="match status" value="1"/>
</dbReference>
<dbReference type="GO" id="GO:0016628">
    <property type="term" value="F:oxidoreductase activity, acting on the CH-CH group of donors, NAD or NADP as acceptor"/>
    <property type="evidence" value="ECO:0007669"/>
    <property type="project" value="InterPro"/>
</dbReference>
<dbReference type="EMBL" id="JACHND010000001">
    <property type="protein sequence ID" value="MBB4703641.1"/>
    <property type="molecule type" value="Genomic_DNA"/>
</dbReference>
<dbReference type="Proteomes" id="UP000542210">
    <property type="component" value="Unassembled WGS sequence"/>
</dbReference>
<protein>
    <submittedName>
        <fullName evidence="3">NADPH-dependent curcumin reductase CurA</fullName>
    </submittedName>
</protein>
<dbReference type="Gene3D" id="3.40.50.720">
    <property type="entry name" value="NAD(P)-binding Rossmann-like Domain"/>
    <property type="match status" value="1"/>
</dbReference>
<name>A0A7W7DDG3_9ACTN</name>
<dbReference type="InterPro" id="IPR013149">
    <property type="entry name" value="ADH-like_C"/>
</dbReference>
<dbReference type="PANTHER" id="PTHR43205">
    <property type="entry name" value="PROSTAGLANDIN REDUCTASE"/>
    <property type="match status" value="1"/>
</dbReference>
<dbReference type="FunFam" id="3.40.50.720:FF:000121">
    <property type="entry name" value="Prostaglandin reductase 2"/>
    <property type="match status" value="1"/>
</dbReference>
<evidence type="ECO:0000259" key="2">
    <source>
        <dbReference type="SMART" id="SM00829"/>
    </source>
</evidence>
<dbReference type="InterPro" id="IPR020843">
    <property type="entry name" value="ER"/>
</dbReference>
<evidence type="ECO:0000313" key="3">
    <source>
        <dbReference type="EMBL" id="MBB4703641.1"/>
    </source>
</evidence>
<comment type="caution">
    <text evidence="3">The sequence shown here is derived from an EMBL/GenBank/DDBJ whole genome shotgun (WGS) entry which is preliminary data.</text>
</comment>
<proteinExistence type="predicted"/>
<dbReference type="AlphaFoldDB" id="A0A7W7DDG3"/>
<evidence type="ECO:0000313" key="4">
    <source>
        <dbReference type="Proteomes" id="UP000542210"/>
    </source>
</evidence>
<keyword evidence="1" id="KW-0560">Oxidoreductase</keyword>
<gene>
    <name evidence="3" type="ORF">BJ982_005185</name>
</gene>
<reference evidence="3 4" key="1">
    <citation type="submission" date="2020-08" db="EMBL/GenBank/DDBJ databases">
        <title>Sequencing the genomes of 1000 actinobacteria strains.</title>
        <authorList>
            <person name="Klenk H.-P."/>
        </authorList>
    </citation>
    <scope>NUCLEOTIDE SEQUENCE [LARGE SCALE GENOMIC DNA]</scope>
    <source>
        <strain evidence="3 4">DSM 45784</strain>
    </source>
</reference>
<feature type="domain" description="Enoyl reductase (ER)" evidence="2">
    <location>
        <begin position="16"/>
        <end position="323"/>
    </location>
</feature>
<dbReference type="RefSeq" id="WP_184884183.1">
    <property type="nucleotide sequence ID" value="NZ_BOOV01000001.1"/>
</dbReference>
<dbReference type="SUPFAM" id="SSF51735">
    <property type="entry name" value="NAD(P)-binding Rossmann-fold domains"/>
    <property type="match status" value="1"/>
</dbReference>
<dbReference type="InterPro" id="IPR011032">
    <property type="entry name" value="GroES-like_sf"/>
</dbReference>
<keyword evidence="4" id="KW-1185">Reference proteome</keyword>
<dbReference type="Gene3D" id="3.90.180.10">
    <property type="entry name" value="Medium-chain alcohol dehydrogenases, catalytic domain"/>
    <property type="match status" value="1"/>
</dbReference>
<dbReference type="SUPFAM" id="SSF50129">
    <property type="entry name" value="GroES-like"/>
    <property type="match status" value="1"/>
</dbReference>
<sequence length="325" mass="34379">MAVIVHQVARPQGWPAAEQFAYLDVPTPAPGPGQALVENLYLSVDPYMRERMDVDELGVPLEGRAIGQVVRSRDPLLAVGDLVLHRHGWRSHALVTHEEVRVLPVVPGLSLTTYLSVLGGTGLSAYVGLARIAQLRAGETVFVSAAAGGVGSAAGQIARLLGAKRVIGSTGSAAKAEYLTAELGFDVGIDYTAGDLPGRLAAAAPDGIDVYLDNVGGGHLEAAIGALRPRGRIAWCGAVGQYNSVIPPAAPRNLFDIVEKRLRLEGFLVRDHKYLQTELENFLIPYLQAGRVVAPETIVEGLPNMVDAFLSMLGGGNTGKMIVRV</sequence>